<evidence type="ECO:0000313" key="10">
    <source>
        <dbReference type="Proteomes" id="UP001646141"/>
    </source>
</evidence>
<dbReference type="InterPro" id="IPR000326">
    <property type="entry name" value="PAP2/HPO"/>
</dbReference>
<evidence type="ECO:0000256" key="5">
    <source>
        <dbReference type="ARBA" id="ARBA00022989"/>
    </source>
</evidence>
<keyword evidence="6 7" id="KW-0472">Membrane</keyword>
<evidence type="ECO:0000256" key="7">
    <source>
        <dbReference type="SAM" id="Phobius"/>
    </source>
</evidence>
<feature type="domain" description="Phosphatidic acid phosphatase type 2/haloperoxidase" evidence="8">
    <location>
        <begin position="103"/>
        <end position="218"/>
    </location>
</feature>
<keyword evidence="2" id="KW-1003">Cell membrane</keyword>
<reference evidence="9 10" key="1">
    <citation type="submission" date="2018-09" db="EMBL/GenBank/DDBJ databases">
        <title>Comparative genomics of Leucobacter spp.</title>
        <authorList>
            <person name="Reis A.C."/>
            <person name="Kolvenbach B.A."/>
            <person name="Corvini P.F.X."/>
            <person name="Nunes O.C."/>
        </authorList>
    </citation>
    <scope>NUCLEOTIDE SEQUENCE [LARGE SCALE GENOMIC DNA]</scope>
    <source>
        <strain evidence="9 10">L-1</strain>
    </source>
</reference>
<dbReference type="InterPro" id="IPR036938">
    <property type="entry name" value="PAP2/HPO_sf"/>
</dbReference>
<feature type="transmembrane region" description="Helical" evidence="7">
    <location>
        <begin position="68"/>
        <end position="99"/>
    </location>
</feature>
<feature type="transmembrane region" description="Helical" evidence="7">
    <location>
        <begin position="147"/>
        <end position="166"/>
    </location>
</feature>
<dbReference type="PANTHER" id="PTHR14969">
    <property type="entry name" value="SPHINGOSINE-1-PHOSPHATE PHOSPHOHYDROLASE"/>
    <property type="match status" value="1"/>
</dbReference>
<keyword evidence="5 7" id="KW-1133">Transmembrane helix</keyword>
<dbReference type="Gene3D" id="1.20.144.10">
    <property type="entry name" value="Phosphatidic acid phosphatase type 2/haloperoxidase"/>
    <property type="match status" value="1"/>
</dbReference>
<dbReference type="EMBL" id="QYAD01000001">
    <property type="protein sequence ID" value="MBL3689005.1"/>
    <property type="molecule type" value="Genomic_DNA"/>
</dbReference>
<evidence type="ECO:0000256" key="3">
    <source>
        <dbReference type="ARBA" id="ARBA00022692"/>
    </source>
</evidence>
<evidence type="ECO:0000256" key="6">
    <source>
        <dbReference type="ARBA" id="ARBA00023136"/>
    </source>
</evidence>
<dbReference type="SMART" id="SM00014">
    <property type="entry name" value="acidPPc"/>
    <property type="match status" value="1"/>
</dbReference>
<feature type="transmembrane region" description="Helical" evidence="7">
    <location>
        <begin position="29"/>
        <end position="48"/>
    </location>
</feature>
<feature type="transmembrane region" description="Helical" evidence="7">
    <location>
        <begin position="203"/>
        <end position="222"/>
    </location>
</feature>
<accession>A0ABS1SM34</accession>
<dbReference type="Pfam" id="PF01569">
    <property type="entry name" value="PAP2"/>
    <property type="match status" value="1"/>
</dbReference>
<evidence type="ECO:0000256" key="1">
    <source>
        <dbReference type="ARBA" id="ARBA00004651"/>
    </source>
</evidence>
<keyword evidence="3 7" id="KW-0812">Transmembrane</keyword>
<organism evidence="9 10">
    <name type="scientific">Leucobacter chromiireducens subsp. chromiireducens</name>
    <dbReference type="NCBI Taxonomy" id="660067"/>
    <lineage>
        <taxon>Bacteria</taxon>
        <taxon>Bacillati</taxon>
        <taxon>Actinomycetota</taxon>
        <taxon>Actinomycetes</taxon>
        <taxon>Micrococcales</taxon>
        <taxon>Microbacteriaceae</taxon>
        <taxon>Leucobacter</taxon>
    </lineage>
</organism>
<feature type="transmembrane region" description="Helical" evidence="7">
    <location>
        <begin position="106"/>
        <end position="127"/>
    </location>
</feature>
<evidence type="ECO:0000256" key="2">
    <source>
        <dbReference type="ARBA" id="ARBA00022475"/>
    </source>
</evidence>
<dbReference type="Proteomes" id="UP001646141">
    <property type="component" value="Unassembled WGS sequence"/>
</dbReference>
<gene>
    <name evidence="9" type="ORF">D3226_03410</name>
</gene>
<evidence type="ECO:0000256" key="4">
    <source>
        <dbReference type="ARBA" id="ARBA00022801"/>
    </source>
</evidence>
<comment type="caution">
    <text evidence="9">The sequence shown here is derived from an EMBL/GenBank/DDBJ whole genome shotgun (WGS) entry which is preliminary data.</text>
</comment>
<comment type="subcellular location">
    <subcellularLocation>
        <location evidence="1">Cell membrane</location>
        <topology evidence="1">Multi-pass membrane protein</topology>
    </subcellularLocation>
</comment>
<protein>
    <submittedName>
        <fullName evidence="9">Phosphatase PAP2 family protein</fullName>
    </submittedName>
</protein>
<keyword evidence="4" id="KW-0378">Hydrolase</keyword>
<evidence type="ECO:0000259" key="8">
    <source>
        <dbReference type="SMART" id="SM00014"/>
    </source>
</evidence>
<proteinExistence type="predicted"/>
<evidence type="ECO:0000313" key="9">
    <source>
        <dbReference type="EMBL" id="MBL3689005.1"/>
    </source>
</evidence>
<name>A0ABS1SM34_9MICO</name>
<keyword evidence="10" id="KW-1185">Reference proteome</keyword>
<dbReference type="PANTHER" id="PTHR14969:SF62">
    <property type="entry name" value="DECAPRENYLPHOSPHORYL-5-PHOSPHORIBOSE PHOSPHATASE RV3807C-RELATED"/>
    <property type="match status" value="1"/>
</dbReference>
<dbReference type="RefSeq" id="WP_202380990.1">
    <property type="nucleotide sequence ID" value="NZ_BAAAMA010000004.1"/>
</dbReference>
<sequence length="236" mass="24808">MASLSPKSAPRSAATPALQSRQLRAAAPWAWVGVALVIGVSCFFRFTTGGPFGVDVWWHGVAGVTRGSLPYAVAVFFAEIGGGLGAAACAAIVAALLLAIRRSRDAAAVATAMLGGVLLSEALKSFALRPRPWDQLYPVHGSSFPSGHSLGAASLAVSIALVVAYAPEVSARITRLTWVLACAWPLLMMWSRTALHAHWLSDVLAGGLLGACVAILSRWLWFRNAPPPTLGRRRTS</sequence>
<dbReference type="SUPFAM" id="SSF48317">
    <property type="entry name" value="Acid phosphatase/Vanadium-dependent haloperoxidase"/>
    <property type="match status" value="1"/>
</dbReference>
<feature type="transmembrane region" description="Helical" evidence="7">
    <location>
        <begin position="173"/>
        <end position="191"/>
    </location>
</feature>